<sequence>MKAPLRMAIRSAAFAAALGLFFIVIFLLAALFVKALPVLDMRLLFGDTPPMEAIMGVRPVFDGLFPAICGTLLLVICAVVLALPMGMGAGIHLALSASPGTRRRIGFCVDLLAGMPSILIGLLGFSIILFLYRYFPFITPGLLPAAASLACLILPYLIRGTWQAIHTLPPELMRTALSLGASPVQALRHVLLPAAKPGLTGCILLSVGRAAEDTAVILLTGTVAAYGLPSGFWDPFEALPFFIYTTAAEYSSQRELAMGFAASLILVGLCGGLFGLAALIRRTVQLKIFTGKLS</sequence>
<dbReference type="PANTHER" id="PTHR43470">
    <property type="entry name" value="PHOSPHATE TRANSPORT SYSTEM PERMEASE PROTEIN PSTA-RELATED"/>
    <property type="match status" value="1"/>
</dbReference>
<organism evidence="7 8">
    <name type="scientific">Desulfobotulus alkaliphilus</name>
    <dbReference type="NCBI Taxonomy" id="622671"/>
    <lineage>
        <taxon>Bacteria</taxon>
        <taxon>Pseudomonadati</taxon>
        <taxon>Thermodesulfobacteriota</taxon>
        <taxon>Desulfobacteria</taxon>
        <taxon>Desulfobacterales</taxon>
        <taxon>Desulfobacteraceae</taxon>
        <taxon>Desulfobotulus</taxon>
    </lineage>
</organism>
<evidence type="ECO:0000256" key="4">
    <source>
        <dbReference type="ARBA" id="ARBA00023136"/>
    </source>
</evidence>
<dbReference type="InterPro" id="IPR035906">
    <property type="entry name" value="MetI-like_sf"/>
</dbReference>
<feature type="transmembrane region" description="Helical" evidence="5">
    <location>
        <begin position="107"/>
        <end position="131"/>
    </location>
</feature>
<evidence type="ECO:0000313" key="7">
    <source>
        <dbReference type="EMBL" id="TWI74025.1"/>
    </source>
</evidence>
<keyword evidence="8" id="KW-1185">Reference proteome</keyword>
<reference evidence="7 8" key="1">
    <citation type="submission" date="2019-07" db="EMBL/GenBank/DDBJ databases">
        <title>Genome sequencing of 100 strains of the haloalkaliphilic chemolithoautotrophic sulfur-oxidizing bacterium Thioalkalivibrio.</title>
        <authorList>
            <person name="Muyzer G."/>
        </authorList>
    </citation>
    <scope>NUCLEOTIDE SEQUENCE [LARGE SCALE GENOMIC DNA]</scope>
    <source>
        <strain evidence="7 8">ASO4-4</strain>
    </source>
</reference>
<dbReference type="InterPro" id="IPR000515">
    <property type="entry name" value="MetI-like"/>
</dbReference>
<dbReference type="SUPFAM" id="SSF161098">
    <property type="entry name" value="MetI-like"/>
    <property type="match status" value="1"/>
</dbReference>
<dbReference type="OrthoDB" id="9807065at2"/>
<name>A0A562RY94_9BACT</name>
<dbReference type="GO" id="GO:0055085">
    <property type="term" value="P:transmembrane transport"/>
    <property type="evidence" value="ECO:0007669"/>
    <property type="project" value="InterPro"/>
</dbReference>
<evidence type="ECO:0000313" key="8">
    <source>
        <dbReference type="Proteomes" id="UP000318307"/>
    </source>
</evidence>
<dbReference type="GO" id="GO:0005886">
    <property type="term" value="C:plasma membrane"/>
    <property type="evidence" value="ECO:0007669"/>
    <property type="project" value="UniProtKB-SubCell"/>
</dbReference>
<dbReference type="EMBL" id="VLLC01000007">
    <property type="protein sequence ID" value="TWI74025.1"/>
    <property type="molecule type" value="Genomic_DNA"/>
</dbReference>
<evidence type="ECO:0000259" key="6">
    <source>
        <dbReference type="PROSITE" id="PS50928"/>
    </source>
</evidence>
<feature type="transmembrane region" description="Helical" evidence="5">
    <location>
        <begin position="64"/>
        <end position="95"/>
    </location>
</feature>
<keyword evidence="5" id="KW-0813">Transport</keyword>
<dbReference type="Gene3D" id="1.10.3720.10">
    <property type="entry name" value="MetI-like"/>
    <property type="match status" value="1"/>
</dbReference>
<comment type="subcellular location">
    <subcellularLocation>
        <location evidence="1 5">Cell membrane</location>
        <topology evidence="1 5">Multi-pass membrane protein</topology>
    </subcellularLocation>
</comment>
<evidence type="ECO:0000256" key="5">
    <source>
        <dbReference type="RuleBase" id="RU363032"/>
    </source>
</evidence>
<dbReference type="RefSeq" id="WP_144683546.1">
    <property type="nucleotide sequence ID" value="NZ_VLLC01000007.1"/>
</dbReference>
<protein>
    <submittedName>
        <fullName evidence="7">Phosphate transport system permease protein</fullName>
    </submittedName>
</protein>
<keyword evidence="2 5" id="KW-0812">Transmembrane</keyword>
<keyword evidence="3 5" id="KW-1133">Transmembrane helix</keyword>
<feature type="transmembrane region" description="Helical" evidence="5">
    <location>
        <begin position="215"/>
        <end position="236"/>
    </location>
</feature>
<evidence type="ECO:0000256" key="1">
    <source>
        <dbReference type="ARBA" id="ARBA00004651"/>
    </source>
</evidence>
<dbReference type="CDD" id="cd06261">
    <property type="entry name" value="TM_PBP2"/>
    <property type="match status" value="1"/>
</dbReference>
<dbReference type="Proteomes" id="UP000318307">
    <property type="component" value="Unassembled WGS sequence"/>
</dbReference>
<comment type="similarity">
    <text evidence="5">Belongs to the binding-protein-dependent transport system permease family.</text>
</comment>
<feature type="transmembrane region" description="Helical" evidence="5">
    <location>
        <begin position="256"/>
        <end position="280"/>
    </location>
</feature>
<dbReference type="PANTHER" id="PTHR43470:SF3">
    <property type="entry name" value="PHOSPHATE TRANSPORT SYSTEM PERMEASE PROTEIN PSTA-RELATED"/>
    <property type="match status" value="1"/>
</dbReference>
<proteinExistence type="inferred from homology"/>
<feature type="domain" description="ABC transmembrane type-1" evidence="6">
    <location>
        <begin position="68"/>
        <end position="277"/>
    </location>
</feature>
<evidence type="ECO:0000256" key="3">
    <source>
        <dbReference type="ARBA" id="ARBA00022989"/>
    </source>
</evidence>
<dbReference type="Pfam" id="PF00528">
    <property type="entry name" value="BPD_transp_1"/>
    <property type="match status" value="1"/>
</dbReference>
<feature type="transmembrane region" description="Helical" evidence="5">
    <location>
        <begin position="137"/>
        <end position="158"/>
    </location>
</feature>
<accession>A0A562RY94</accession>
<keyword evidence="4 5" id="KW-0472">Membrane</keyword>
<dbReference type="PROSITE" id="PS50928">
    <property type="entry name" value="ABC_TM1"/>
    <property type="match status" value="1"/>
</dbReference>
<evidence type="ECO:0000256" key="2">
    <source>
        <dbReference type="ARBA" id="ARBA00022692"/>
    </source>
</evidence>
<comment type="caution">
    <text evidence="7">The sequence shown here is derived from an EMBL/GenBank/DDBJ whole genome shotgun (WGS) entry which is preliminary data.</text>
</comment>
<dbReference type="AlphaFoldDB" id="A0A562RY94"/>
<gene>
    <name evidence="7" type="ORF">LZ24_01255</name>
</gene>